<dbReference type="PANTHER" id="PTHR23077:SF12">
    <property type="entry name" value="PEROXISOMAL ATPASE PEX1"/>
    <property type="match status" value="1"/>
</dbReference>
<keyword evidence="5" id="KW-0962">Peroxisome biogenesis</keyword>
<dbReference type="InterPro" id="IPR029067">
    <property type="entry name" value="CDC48_domain_2-like_sf"/>
</dbReference>
<accession>A0A4T0G2D7</accession>
<evidence type="ECO:0000256" key="13">
    <source>
        <dbReference type="ARBA" id="ARBA00032509"/>
    </source>
</evidence>
<feature type="region of interest" description="Disordered" evidence="18">
    <location>
        <begin position="176"/>
        <end position="200"/>
    </location>
</feature>
<dbReference type="SUPFAM" id="SSF52540">
    <property type="entry name" value="P-loop containing nucleoside triphosphate hydrolases"/>
    <property type="match status" value="2"/>
</dbReference>
<evidence type="ECO:0000256" key="3">
    <source>
        <dbReference type="ARBA" id="ARBA00022448"/>
    </source>
</evidence>
<dbReference type="GO" id="GO:0005829">
    <property type="term" value="C:cytosol"/>
    <property type="evidence" value="ECO:0007669"/>
    <property type="project" value="UniProtKB-SubCell"/>
</dbReference>
<feature type="domain" description="AAA+ ATPase" evidence="19">
    <location>
        <begin position="668"/>
        <end position="805"/>
    </location>
</feature>
<dbReference type="Pfam" id="PF09262">
    <property type="entry name" value="PEX-1N"/>
    <property type="match status" value="1"/>
</dbReference>
<dbReference type="InterPro" id="IPR027417">
    <property type="entry name" value="P-loop_NTPase"/>
</dbReference>
<dbReference type="Gene3D" id="3.40.50.300">
    <property type="entry name" value="P-loop containing nucleotide triphosphate hydrolases"/>
    <property type="match status" value="2"/>
</dbReference>
<dbReference type="GO" id="GO:0016558">
    <property type="term" value="P:protein import into peroxisome matrix"/>
    <property type="evidence" value="ECO:0007669"/>
    <property type="project" value="TreeGrafter"/>
</dbReference>
<dbReference type="SMART" id="SM00855">
    <property type="entry name" value="PGAM"/>
    <property type="match status" value="1"/>
</dbReference>
<evidence type="ECO:0000256" key="5">
    <source>
        <dbReference type="ARBA" id="ARBA00022593"/>
    </source>
</evidence>
<dbReference type="PANTHER" id="PTHR23077">
    <property type="entry name" value="AAA-FAMILY ATPASE"/>
    <property type="match status" value="1"/>
</dbReference>
<evidence type="ECO:0000256" key="1">
    <source>
        <dbReference type="ARBA" id="ARBA00004514"/>
    </source>
</evidence>
<evidence type="ECO:0000313" key="20">
    <source>
        <dbReference type="EMBL" id="TIA93576.1"/>
    </source>
</evidence>
<comment type="subunit">
    <text evidence="17">Interacts with PEX6; forming the PEX1-PEX6 AAA ATPase complex, which is composed of a heterohexamer formed by a trimer of PEX1-PEX6 dimers.</text>
</comment>
<feature type="region of interest" description="Disordered" evidence="18">
    <location>
        <begin position="875"/>
        <end position="905"/>
    </location>
</feature>
<feature type="compositionally biased region" description="Polar residues" evidence="18">
    <location>
        <begin position="914"/>
        <end position="924"/>
    </location>
</feature>
<keyword evidence="21" id="KW-1185">Reference proteome</keyword>
<dbReference type="InterPro" id="IPR013078">
    <property type="entry name" value="His_Pase_superF_clade-1"/>
</dbReference>
<dbReference type="Gene3D" id="3.40.50.1240">
    <property type="entry name" value="Phosphoglycerate mutase-like"/>
    <property type="match status" value="1"/>
</dbReference>
<dbReference type="OrthoDB" id="2187at2759"/>
<feature type="compositionally biased region" description="Polar residues" evidence="18">
    <location>
        <begin position="958"/>
        <end position="968"/>
    </location>
</feature>
<feature type="region of interest" description="Disordered" evidence="18">
    <location>
        <begin position="941"/>
        <end position="968"/>
    </location>
</feature>
<feature type="compositionally biased region" description="Acidic residues" evidence="18">
    <location>
        <begin position="875"/>
        <end position="885"/>
    </location>
</feature>
<proteinExistence type="inferred from homology"/>
<sequence>MPEIKYKQLGSSLVNLPPSIYSQLVTKGSRPQSLAVIIRSGDREVYLGWTGMASAIATLAIEDYLEIDPVVANAYRLREGDNVSVSLHSSLPVAKTVNVIPDTADDWEMLEAHAEYVEQNLLSQVRLACTTQPMVVYLPSKSSMTFRVEGTDPITSSSFNGVPAVRLDRDTDVAFAPKLRRPPPSSASSTIRPTPTPLKQDEMSAQQAARVLPPRVYTQTEAGVAYAHPALLQRLTGVHKGKATVTVTRIKSPLTRYNDKRSNGKMEEGELTMGLGGDSAARLKNATSKPQQKAQELTVALVGDENILDGHICIPLGSHQRLSLAPFEMVSICTSNAQIQYHDYDILSPLIRASDDDVLPGQRALLNEGAEYLVSSIGMSLSKLGSPRAIDRSYGLLITGGSNTGKTTLAKTIAHFVGHDMRVLASSVYEDVSGWAQEKAATVSDKLRLLVEEASWKAPCVIVLDGLDQLFMPESEQNSNQSSRQRTLAEFFARVFSPMHCNLPQGVVLVGVAGGTVHPAISASHVFGKEIKVLPPSKVTRREILERLFYDHPVADFSTVNSHLIASETEGYLASDMQSVVERAIHSASLTHEGSGDAEPTTLVVTTQHFEDSVKHYKPQSLRGVNLQSSSVRWQDIGGMRYVKSVIRETLEWPTKYALIFDKCSLRLRSGLLLYGYPGCGKTLIASAVAKECNLNFISVKGPELLNKYIGQSEASTREYFERAQAAKPCVLFFDEFESIAPRRGHDSTGVTDRVVNQFLTQMDGAEGLDKGVFVLAATSRPDLVDPALLRPGRLDKSLLCDMPDEQDRCDVGVACFPETTPNHMQILTTLTQNMSLHPEIDLTQLAKRCERYSGADLQALVYNAHLESVHEMLAAEEEEKEEEESTKAKTRSSQLTNGHGGGANAVADKAAQYSWSSHSNQRLSRTDEKDVQERIARLMMRSTADTQDKEGKGSAQRLETTQSKSQMITTKHMEKALAMTTPSVSADEIARLDRVYRSFTTGRPSEYGGGGGVGITTTIYVMSTERPTTPPTPAAGLDGVPFPRVFVVRHGQTEWSQNGRHTGTTDIPLTEHGAKVVEELGPRVVGKESGCESRESINPPSYAQIELIDPAKISHIFLSPRQRATKTYELLFGPQTKDVAGEVELTEDAREWTYGDYEGLKPKEIKALNPNFWIWTDGCPNGESAAEISSRADNLVRSIRAIHEKHLADRARGVEVQGTGDIVIFSHGHFSRVFIPRFLGFAVDVLGPKLVVDAGAVQVLGYQHRSLDEPSIMAMNLQ</sequence>
<evidence type="ECO:0000256" key="11">
    <source>
        <dbReference type="ARBA" id="ARBA00023136"/>
    </source>
</evidence>
<dbReference type="CDD" id="cd07067">
    <property type="entry name" value="HP_PGM_like"/>
    <property type="match status" value="1"/>
</dbReference>
<dbReference type="Pfam" id="PF00300">
    <property type="entry name" value="His_Phos_1"/>
    <property type="match status" value="2"/>
</dbReference>
<comment type="caution">
    <text evidence="20">The sequence shown here is derived from an EMBL/GenBank/DDBJ whole genome shotgun (WGS) entry which is preliminary data.</text>
</comment>
<keyword evidence="6" id="KW-0677">Repeat</keyword>
<keyword evidence="7" id="KW-0547">Nucleotide-binding</keyword>
<evidence type="ECO:0000256" key="18">
    <source>
        <dbReference type="SAM" id="MobiDB-lite"/>
    </source>
</evidence>
<evidence type="ECO:0000256" key="16">
    <source>
        <dbReference type="ARBA" id="ARBA00048778"/>
    </source>
</evidence>
<dbReference type="InterPro" id="IPR050168">
    <property type="entry name" value="AAA_ATPase_domain"/>
</dbReference>
<keyword evidence="8" id="KW-0378">Hydrolase</keyword>
<dbReference type="InterPro" id="IPR009010">
    <property type="entry name" value="Asp_de-COase-like_dom_sf"/>
</dbReference>
<feature type="region of interest" description="Disordered" evidence="18">
    <location>
        <begin position="912"/>
        <end position="931"/>
    </location>
</feature>
<dbReference type="InterPro" id="IPR003593">
    <property type="entry name" value="AAA+_ATPase"/>
</dbReference>
<dbReference type="SUPFAM" id="SSF53254">
    <property type="entry name" value="Phosphoglycerate mutase-like"/>
    <property type="match status" value="1"/>
</dbReference>
<protein>
    <recommendedName>
        <fullName evidence="14">Peroxisomal ATPase PEX1</fullName>
    </recommendedName>
    <alternativeName>
        <fullName evidence="13">Peroxin-1</fullName>
    </alternativeName>
</protein>
<evidence type="ECO:0000256" key="8">
    <source>
        <dbReference type="ARBA" id="ARBA00022801"/>
    </source>
</evidence>
<gene>
    <name evidence="20" type="ORF">E3P99_00077</name>
</gene>
<reference evidence="20 21" key="1">
    <citation type="submission" date="2019-03" db="EMBL/GenBank/DDBJ databases">
        <title>Sequencing 23 genomes of Wallemia ichthyophaga.</title>
        <authorList>
            <person name="Gostincar C."/>
        </authorList>
    </citation>
    <scope>NUCLEOTIDE SEQUENCE [LARGE SCALE GENOMIC DNA]</scope>
    <source>
        <strain evidence="20 21">EXF-5753</strain>
    </source>
</reference>
<dbReference type="SUPFAM" id="SSF54585">
    <property type="entry name" value="Cdc48 domain 2-like"/>
    <property type="match status" value="1"/>
</dbReference>
<evidence type="ECO:0000256" key="7">
    <source>
        <dbReference type="ARBA" id="ARBA00022741"/>
    </source>
</evidence>
<feature type="domain" description="AAA+ ATPase" evidence="19">
    <location>
        <begin position="392"/>
        <end position="537"/>
    </location>
</feature>
<dbReference type="InterPro" id="IPR041569">
    <property type="entry name" value="AAA_lid_3"/>
</dbReference>
<evidence type="ECO:0000256" key="12">
    <source>
        <dbReference type="ARBA" id="ARBA00023140"/>
    </source>
</evidence>
<keyword evidence="3" id="KW-0813">Transport</keyword>
<keyword evidence="11" id="KW-0472">Membrane</keyword>
<dbReference type="GO" id="GO:0005524">
    <property type="term" value="F:ATP binding"/>
    <property type="evidence" value="ECO:0007669"/>
    <property type="project" value="UniProtKB-KW"/>
</dbReference>
<dbReference type="Gene3D" id="1.10.8.60">
    <property type="match status" value="2"/>
</dbReference>
<keyword evidence="4" id="KW-0963">Cytoplasm</keyword>
<dbReference type="SMART" id="SM00382">
    <property type="entry name" value="AAA"/>
    <property type="match status" value="2"/>
</dbReference>
<evidence type="ECO:0000256" key="10">
    <source>
        <dbReference type="ARBA" id="ARBA00022927"/>
    </source>
</evidence>
<dbReference type="FunFam" id="1.10.8.60:FF:000105">
    <property type="entry name" value="PeRoXisome assembly factor"/>
    <property type="match status" value="1"/>
</dbReference>
<evidence type="ECO:0000256" key="14">
    <source>
        <dbReference type="ARBA" id="ARBA00034532"/>
    </source>
</evidence>
<dbReference type="AlphaFoldDB" id="A0A4T0G2D7"/>
<organism evidence="20 21">
    <name type="scientific">Wallemia hederae</name>
    <dbReference type="NCBI Taxonomy" id="1540922"/>
    <lineage>
        <taxon>Eukaryota</taxon>
        <taxon>Fungi</taxon>
        <taxon>Dikarya</taxon>
        <taxon>Basidiomycota</taxon>
        <taxon>Wallemiomycotina</taxon>
        <taxon>Wallemiomycetes</taxon>
        <taxon>Wallemiales</taxon>
        <taxon>Wallemiaceae</taxon>
        <taxon>Wallemia</taxon>
    </lineage>
</organism>
<dbReference type="Pfam" id="PF17862">
    <property type="entry name" value="AAA_lid_3"/>
    <property type="match status" value="1"/>
</dbReference>
<dbReference type="GO" id="GO:0005778">
    <property type="term" value="C:peroxisomal membrane"/>
    <property type="evidence" value="ECO:0007669"/>
    <property type="project" value="UniProtKB-SubCell"/>
</dbReference>
<dbReference type="SUPFAM" id="SSF50692">
    <property type="entry name" value="ADC-like"/>
    <property type="match status" value="1"/>
</dbReference>
<dbReference type="PROSITE" id="PS00674">
    <property type="entry name" value="AAA"/>
    <property type="match status" value="1"/>
</dbReference>
<keyword evidence="12" id="KW-0576">Peroxisome</keyword>
<dbReference type="EMBL" id="SPNW01000001">
    <property type="protein sequence ID" value="TIA93576.1"/>
    <property type="molecule type" value="Genomic_DNA"/>
</dbReference>
<dbReference type="InterPro" id="IPR003959">
    <property type="entry name" value="ATPase_AAA_core"/>
</dbReference>
<dbReference type="InterPro" id="IPR015342">
    <property type="entry name" value="PEX1-N_C-lobe"/>
</dbReference>
<evidence type="ECO:0000256" key="6">
    <source>
        <dbReference type="ARBA" id="ARBA00022737"/>
    </source>
</evidence>
<comment type="similarity">
    <text evidence="2">Belongs to the AAA ATPase family.</text>
</comment>
<dbReference type="Pfam" id="PF00004">
    <property type="entry name" value="AAA"/>
    <property type="match status" value="2"/>
</dbReference>
<evidence type="ECO:0000256" key="15">
    <source>
        <dbReference type="ARBA" id="ARBA00046271"/>
    </source>
</evidence>
<keyword evidence="9" id="KW-0067">ATP-binding</keyword>
<keyword evidence="10" id="KW-0653">Protein transport</keyword>
<dbReference type="FunFam" id="3.40.50.300:FF:000149">
    <property type="entry name" value="Nuclear valosin-containing protein-like"/>
    <property type="match status" value="1"/>
</dbReference>
<dbReference type="Gene3D" id="3.10.330.10">
    <property type="match status" value="1"/>
</dbReference>
<dbReference type="Proteomes" id="UP000310189">
    <property type="component" value="Unassembled WGS sequence"/>
</dbReference>
<evidence type="ECO:0000259" key="19">
    <source>
        <dbReference type="SMART" id="SM00382"/>
    </source>
</evidence>
<evidence type="ECO:0000256" key="9">
    <source>
        <dbReference type="ARBA" id="ARBA00022840"/>
    </source>
</evidence>
<evidence type="ECO:0000256" key="4">
    <source>
        <dbReference type="ARBA" id="ARBA00022490"/>
    </source>
</evidence>
<dbReference type="InterPro" id="IPR003960">
    <property type="entry name" value="ATPase_AAA_CS"/>
</dbReference>
<comment type="subcellular location">
    <subcellularLocation>
        <location evidence="1">Cytoplasm</location>
        <location evidence="1">Cytosol</location>
    </subcellularLocation>
    <subcellularLocation>
        <location evidence="15">Peroxisome membrane</location>
    </subcellularLocation>
</comment>
<name>A0A4T0G2D7_9BASI</name>
<evidence type="ECO:0000256" key="2">
    <source>
        <dbReference type="ARBA" id="ARBA00006914"/>
    </source>
</evidence>
<comment type="catalytic activity">
    <reaction evidence="16">
        <text>ATP + H2O = ADP + phosphate + H(+)</text>
        <dbReference type="Rhea" id="RHEA:13065"/>
        <dbReference type="ChEBI" id="CHEBI:15377"/>
        <dbReference type="ChEBI" id="CHEBI:15378"/>
        <dbReference type="ChEBI" id="CHEBI:30616"/>
        <dbReference type="ChEBI" id="CHEBI:43474"/>
        <dbReference type="ChEBI" id="CHEBI:456216"/>
    </reaction>
    <physiologicalReaction direction="left-to-right" evidence="16">
        <dbReference type="Rhea" id="RHEA:13066"/>
    </physiologicalReaction>
</comment>
<evidence type="ECO:0000256" key="17">
    <source>
        <dbReference type="ARBA" id="ARBA00064205"/>
    </source>
</evidence>
<dbReference type="InterPro" id="IPR029033">
    <property type="entry name" value="His_PPase_superfam"/>
</dbReference>
<dbReference type="GO" id="GO:0016887">
    <property type="term" value="F:ATP hydrolysis activity"/>
    <property type="evidence" value="ECO:0007669"/>
    <property type="project" value="InterPro"/>
</dbReference>
<evidence type="ECO:0000313" key="21">
    <source>
        <dbReference type="Proteomes" id="UP000310189"/>
    </source>
</evidence>